<name>A0A1E5IYE0_SHECO</name>
<dbReference type="PANTHER" id="PTHR33359">
    <property type="entry name" value="MOLYBDOPTERIN SYNTHASE SULFUR CARRIER SUBUNIT"/>
    <property type="match status" value="1"/>
</dbReference>
<dbReference type="AlphaFoldDB" id="A0A1E5IYE0"/>
<dbReference type="NCBIfam" id="NF008347">
    <property type="entry name" value="PRK11130.1"/>
    <property type="match status" value="1"/>
</dbReference>
<dbReference type="RefSeq" id="WP_028763385.1">
    <property type="nucleotide sequence ID" value="NZ_BPEU01000008.1"/>
</dbReference>
<dbReference type="Proteomes" id="UP000773469">
    <property type="component" value="Unassembled WGS sequence"/>
</dbReference>
<evidence type="ECO:0000313" key="7">
    <source>
        <dbReference type="EMBL" id="OEG75591.1"/>
    </source>
</evidence>
<dbReference type="NCBIfam" id="TIGR01682">
    <property type="entry name" value="moaD"/>
    <property type="match status" value="1"/>
</dbReference>
<gene>
    <name evidence="7" type="primary">moaD</name>
    <name evidence="7" type="ORF">BEL05_17360</name>
    <name evidence="6" type="ORF">TUM3794_13990</name>
</gene>
<dbReference type="Proteomes" id="UP000095230">
    <property type="component" value="Unassembled WGS sequence"/>
</dbReference>
<evidence type="ECO:0000256" key="4">
    <source>
        <dbReference type="ARBA" id="ARBA00024200"/>
    </source>
</evidence>
<proteinExistence type="inferred from homology"/>
<comment type="caution">
    <text evidence="7">The sequence shown here is derived from an EMBL/GenBank/DDBJ whole genome shotgun (WGS) entry which is preliminary data.</text>
</comment>
<dbReference type="Gene3D" id="3.10.20.30">
    <property type="match status" value="1"/>
</dbReference>
<reference evidence="6 9" key="2">
    <citation type="submission" date="2021-05" db="EMBL/GenBank/DDBJ databases">
        <title>Molecular characterization for Shewanella algae harboring chromosomal blaOXA-55-like strains isolated from clinical and environment sample.</title>
        <authorList>
            <person name="Ohama Y."/>
            <person name="Aoki K."/>
            <person name="Harada S."/>
            <person name="Moriya K."/>
            <person name="Ishii Y."/>
            <person name="Tateda K."/>
        </authorList>
    </citation>
    <scope>NUCLEOTIDE SEQUENCE [LARGE SCALE GENOMIC DNA]</scope>
    <source>
        <strain evidence="6 9">MBTL60-118</strain>
    </source>
</reference>
<accession>A0A1E5IYE0</accession>
<evidence type="ECO:0000256" key="2">
    <source>
        <dbReference type="ARBA" id="ARBA00022741"/>
    </source>
</evidence>
<comment type="similarity">
    <text evidence="4">Belongs to the MoaD family.</text>
</comment>
<dbReference type="InterPro" id="IPR003749">
    <property type="entry name" value="ThiS/MoaD-like"/>
</dbReference>
<reference evidence="7 8" key="1">
    <citation type="submission" date="2016-07" db="EMBL/GenBank/DDBJ databases">
        <title>Whole-genome of two Shewanella species isolated from a digestive organ of sea cucumber Apostichopus japonicus Selenka 1867.</title>
        <authorList>
            <person name="Hong H.-H."/>
            <person name="Choi H."/>
            <person name="Cheon S."/>
            <person name="Oh J.-S."/>
            <person name="Lee H.-G."/>
            <person name="Park C."/>
        </authorList>
    </citation>
    <scope>NUCLEOTIDE SEQUENCE [LARGE SCALE GENOMIC DNA]</scope>
    <source>
        <strain evidence="7 8">CSB03KR</strain>
    </source>
</reference>
<keyword evidence="9" id="KW-1185">Reference proteome</keyword>
<dbReference type="GO" id="GO:0006777">
    <property type="term" value="P:Mo-molybdopterin cofactor biosynthetic process"/>
    <property type="evidence" value="ECO:0007669"/>
    <property type="project" value="UniProtKB-KW"/>
</dbReference>
<evidence type="ECO:0000313" key="9">
    <source>
        <dbReference type="Proteomes" id="UP000773469"/>
    </source>
</evidence>
<dbReference type="EMBL" id="BPEU01000008">
    <property type="protein sequence ID" value="GIU39345.1"/>
    <property type="molecule type" value="Genomic_DNA"/>
</dbReference>
<dbReference type="UniPathway" id="UPA00344"/>
<dbReference type="EMBL" id="MCBT01000004">
    <property type="protein sequence ID" value="OEG75591.1"/>
    <property type="molecule type" value="Genomic_DNA"/>
</dbReference>
<evidence type="ECO:0000256" key="3">
    <source>
        <dbReference type="ARBA" id="ARBA00023150"/>
    </source>
</evidence>
<dbReference type="STRING" id="23.BEL05_17360"/>
<dbReference type="FunFam" id="3.10.20.30:FF:000010">
    <property type="entry name" value="Molybdopterin synthase sulfur carrier subunit"/>
    <property type="match status" value="1"/>
</dbReference>
<keyword evidence="2" id="KW-0547">Nucleotide-binding</keyword>
<dbReference type="SUPFAM" id="SSF54285">
    <property type="entry name" value="MoaD/ThiS"/>
    <property type="match status" value="1"/>
</dbReference>
<dbReference type="PANTHER" id="PTHR33359:SF1">
    <property type="entry name" value="MOLYBDOPTERIN SYNTHASE SULFUR CARRIER SUBUNIT"/>
    <property type="match status" value="1"/>
</dbReference>
<protein>
    <recommendedName>
        <fullName evidence="5">Molybdopterin synthase sulfur carrier subunit</fullName>
    </recommendedName>
</protein>
<organism evidence="7 8">
    <name type="scientific">Shewanella colwelliana</name>
    <name type="common">Alteromonas colwelliana</name>
    <dbReference type="NCBI Taxonomy" id="23"/>
    <lineage>
        <taxon>Bacteria</taxon>
        <taxon>Pseudomonadati</taxon>
        <taxon>Pseudomonadota</taxon>
        <taxon>Gammaproteobacteria</taxon>
        <taxon>Alteromonadales</taxon>
        <taxon>Shewanellaceae</taxon>
        <taxon>Shewanella</taxon>
    </lineage>
</organism>
<keyword evidence="3" id="KW-0501">Molybdenum cofactor biosynthesis</keyword>
<comment type="pathway">
    <text evidence="1">Cofactor biosynthesis; molybdopterin biosynthesis.</text>
</comment>
<dbReference type="GO" id="GO:0000166">
    <property type="term" value="F:nucleotide binding"/>
    <property type="evidence" value="ECO:0007669"/>
    <property type="project" value="UniProtKB-KW"/>
</dbReference>
<evidence type="ECO:0000256" key="5">
    <source>
        <dbReference type="ARBA" id="ARBA00024247"/>
    </source>
</evidence>
<dbReference type="InterPro" id="IPR044672">
    <property type="entry name" value="MOCS2A"/>
</dbReference>
<dbReference type="InterPro" id="IPR012675">
    <property type="entry name" value="Beta-grasp_dom_sf"/>
</dbReference>
<dbReference type="OrthoDB" id="9801945at2"/>
<dbReference type="CDD" id="cd00754">
    <property type="entry name" value="Ubl_MoaD"/>
    <property type="match status" value="1"/>
</dbReference>
<sequence length="83" mass="8836">MINVLFFAQVRELLGESTIAIEASEATSTAEGLRAQIAAKDEKWGKVLAADKLLVAVNQTISSWDTPVEDGDEVAFFPPVTGG</sequence>
<evidence type="ECO:0000313" key="8">
    <source>
        <dbReference type="Proteomes" id="UP000095230"/>
    </source>
</evidence>
<dbReference type="Pfam" id="PF02597">
    <property type="entry name" value="ThiS"/>
    <property type="match status" value="1"/>
</dbReference>
<evidence type="ECO:0000256" key="1">
    <source>
        <dbReference type="ARBA" id="ARBA00005046"/>
    </source>
</evidence>
<dbReference type="InterPro" id="IPR016155">
    <property type="entry name" value="Mopterin_synth/thiamin_S_b"/>
</dbReference>
<dbReference type="GO" id="GO:1990133">
    <property type="term" value="C:molybdopterin adenylyltransferase complex"/>
    <property type="evidence" value="ECO:0007669"/>
    <property type="project" value="TreeGrafter"/>
</dbReference>
<evidence type="ECO:0000313" key="6">
    <source>
        <dbReference type="EMBL" id="GIU39345.1"/>
    </source>
</evidence>